<keyword evidence="5" id="KW-0413">Isomerase</keyword>
<evidence type="ECO:0000313" key="6">
    <source>
        <dbReference type="Proteomes" id="UP000294829"/>
    </source>
</evidence>
<dbReference type="GO" id="GO:0046417">
    <property type="term" value="P:chorismate metabolic process"/>
    <property type="evidence" value="ECO:0007669"/>
    <property type="project" value="InterPro"/>
</dbReference>
<dbReference type="AlphaFoldDB" id="A0A4R5VQ41"/>
<evidence type="ECO:0000256" key="3">
    <source>
        <dbReference type="SAM" id="SignalP"/>
    </source>
</evidence>
<dbReference type="SUPFAM" id="SSF53850">
    <property type="entry name" value="Periplasmic binding protein-like II"/>
    <property type="match status" value="1"/>
</dbReference>
<keyword evidence="6" id="KW-1185">Reference proteome</keyword>
<dbReference type="InterPro" id="IPR002701">
    <property type="entry name" value="CM_II_prokaryot"/>
</dbReference>
<protein>
    <recommendedName>
        <fullName evidence="1">chorismate mutase</fullName>
        <ecNumber evidence="1">5.4.99.5</ecNumber>
    </recommendedName>
</protein>
<reference evidence="5 6" key="1">
    <citation type="submission" date="2019-03" db="EMBL/GenBank/DDBJ databases">
        <title>Sapientia aquatica gen. nov., sp. nov., isolated from a crater lake.</title>
        <authorList>
            <person name="Felfoldi T."/>
            <person name="Szabo A."/>
            <person name="Toth E."/>
            <person name="Schumann P."/>
            <person name="Keki Z."/>
            <person name="Marialigeti K."/>
            <person name="Mathe I."/>
        </authorList>
    </citation>
    <scope>NUCLEOTIDE SEQUENCE [LARGE SCALE GENOMIC DNA]</scope>
    <source>
        <strain evidence="5 6">SA-152</strain>
    </source>
</reference>
<feature type="chain" id="PRO_5020751370" description="chorismate mutase" evidence="3">
    <location>
        <begin position="28"/>
        <end position="425"/>
    </location>
</feature>
<proteinExistence type="predicted"/>
<dbReference type="NCBIfam" id="TIGR01806">
    <property type="entry name" value="CM_mono2"/>
    <property type="match status" value="1"/>
</dbReference>
<evidence type="ECO:0000256" key="2">
    <source>
        <dbReference type="ARBA" id="ARBA00022729"/>
    </source>
</evidence>
<accession>A0A4R5VQ41</accession>
<dbReference type="SMART" id="SM00830">
    <property type="entry name" value="CM_2"/>
    <property type="match status" value="1"/>
</dbReference>
<organism evidence="5 6">
    <name type="scientific">Sapientia aquatica</name>
    <dbReference type="NCBI Taxonomy" id="1549640"/>
    <lineage>
        <taxon>Bacteria</taxon>
        <taxon>Pseudomonadati</taxon>
        <taxon>Pseudomonadota</taxon>
        <taxon>Betaproteobacteria</taxon>
        <taxon>Burkholderiales</taxon>
        <taxon>Oxalobacteraceae</taxon>
        <taxon>Sapientia</taxon>
    </lineage>
</organism>
<feature type="domain" description="Chorismate mutase" evidence="4">
    <location>
        <begin position="247"/>
        <end position="344"/>
    </location>
</feature>
<evidence type="ECO:0000313" key="5">
    <source>
        <dbReference type="EMBL" id="TDK60653.1"/>
    </source>
</evidence>
<dbReference type="InterPro" id="IPR036979">
    <property type="entry name" value="CM_dom_sf"/>
</dbReference>
<dbReference type="InterPro" id="IPR001638">
    <property type="entry name" value="Solute-binding_3/MltF_N"/>
</dbReference>
<dbReference type="Pfam" id="PF01817">
    <property type="entry name" value="CM_2"/>
    <property type="match status" value="1"/>
</dbReference>
<dbReference type="PROSITE" id="PS51168">
    <property type="entry name" value="CHORISMATE_MUT_2"/>
    <property type="match status" value="1"/>
</dbReference>
<dbReference type="Pfam" id="PF00497">
    <property type="entry name" value="SBP_bac_3"/>
    <property type="match status" value="1"/>
</dbReference>
<comment type="caution">
    <text evidence="5">The sequence shown here is derived from an EMBL/GenBank/DDBJ whole genome shotgun (WGS) entry which is preliminary data.</text>
</comment>
<sequence length="425" mass="46845">MHRLIRFFAIQLFALIGLIAWSTAASAQSSSASRLDDISARGVLRVGTTGDYKPFSFRIGKSNNFIGSDIELAASLAQALNVKLQLVPTSWPSLMQDFSAGKFDLAISGVSITPERQKVAQFSIPYLRDGKTPIARCENSARFQTLAQIDQADVRLIVNPGGTNERFAKANAPHAQLTVYPDNVSIFDQIVNQQADLMITDAIETKLQQHLHPELCAIHPEAPFDHSEKAILLPRDAQLQTVINLWLQLSIANGSVQKAMDRWLYFPWGLESLRRAVDERLLLAEAVARAKWNVQAPIEDLAREEQVIQAAVKQGAEFNLASNFVESVFRAQIQASKTVQRDLFAKWTAQHAGKFADAPDLAKTIRPELDRITTQLLRSLAANQAVLVDPARKNEVLQALDILDAAELSKTAAEQALAPLLQGGR</sequence>
<dbReference type="SUPFAM" id="SSF48600">
    <property type="entry name" value="Chorismate mutase II"/>
    <property type="match status" value="1"/>
</dbReference>
<dbReference type="Gene3D" id="3.40.190.10">
    <property type="entry name" value="Periplasmic binding protein-like II"/>
    <property type="match status" value="2"/>
</dbReference>
<keyword evidence="2 3" id="KW-0732">Signal</keyword>
<dbReference type="PANTHER" id="PTHR35936:SF19">
    <property type="entry name" value="AMINO-ACID-BINDING PROTEIN YXEM-RELATED"/>
    <property type="match status" value="1"/>
</dbReference>
<dbReference type="InterPro" id="IPR036263">
    <property type="entry name" value="Chorismate_II_sf"/>
</dbReference>
<dbReference type="EC" id="5.4.99.5" evidence="1"/>
<dbReference type="GO" id="GO:0004106">
    <property type="term" value="F:chorismate mutase activity"/>
    <property type="evidence" value="ECO:0007669"/>
    <property type="project" value="UniProtKB-EC"/>
</dbReference>
<evidence type="ECO:0000259" key="4">
    <source>
        <dbReference type="PROSITE" id="PS51168"/>
    </source>
</evidence>
<gene>
    <name evidence="5" type="primary">aroQ</name>
    <name evidence="5" type="ORF">E2I14_17865</name>
</gene>
<dbReference type="EMBL" id="SMYL01000015">
    <property type="protein sequence ID" value="TDK60653.1"/>
    <property type="molecule type" value="Genomic_DNA"/>
</dbReference>
<dbReference type="SMART" id="SM00062">
    <property type="entry name" value="PBPb"/>
    <property type="match status" value="1"/>
</dbReference>
<name>A0A4R5VQ41_9BURK</name>
<dbReference type="InterPro" id="IPR008240">
    <property type="entry name" value="Chorismate_mutase_periplasmic"/>
</dbReference>
<evidence type="ECO:0000256" key="1">
    <source>
        <dbReference type="ARBA" id="ARBA00012404"/>
    </source>
</evidence>
<dbReference type="Proteomes" id="UP000294829">
    <property type="component" value="Unassembled WGS sequence"/>
</dbReference>
<dbReference type="Gene3D" id="1.20.59.10">
    <property type="entry name" value="Chorismate mutase"/>
    <property type="match status" value="1"/>
</dbReference>
<dbReference type="OrthoDB" id="7708309at2"/>
<dbReference type="UniPathway" id="UPA00120">
    <property type="reaction ID" value="UER00203"/>
</dbReference>
<feature type="signal peptide" evidence="3">
    <location>
        <begin position="1"/>
        <end position="27"/>
    </location>
</feature>
<dbReference type="PANTHER" id="PTHR35936">
    <property type="entry name" value="MEMBRANE-BOUND LYTIC MUREIN TRANSGLYCOSYLASE F"/>
    <property type="match status" value="1"/>
</dbReference>